<evidence type="ECO:0000313" key="1">
    <source>
        <dbReference type="EMBL" id="VDM40970.1"/>
    </source>
</evidence>
<accession>A0A183UMC9</accession>
<evidence type="ECO:0000313" key="3">
    <source>
        <dbReference type="WBParaSite" id="TCNE_0000964901-mRNA-1"/>
    </source>
</evidence>
<dbReference type="AlphaFoldDB" id="A0A183UMC9"/>
<dbReference type="EMBL" id="UYWY01020237">
    <property type="protein sequence ID" value="VDM40970.1"/>
    <property type="molecule type" value="Genomic_DNA"/>
</dbReference>
<sequence length="149" mass="16991">MTLRDIICSNLDMSNWRHSGRGQLCLLSQHFKEVFVVALTEEALYYKAYPTSGHSFRAYTIDLKEFVRIPSLRLNLDGSPFMSVDLFDNVLYVFYRDQLWSLLIGGKTPNEPIKVKHFMTGSNVPGGISRLNHALIKMPSFSKSNEGQD</sequence>
<gene>
    <name evidence="1" type="ORF">TCNE_LOCUS9649</name>
</gene>
<reference evidence="3" key="1">
    <citation type="submission" date="2016-06" db="UniProtKB">
        <authorList>
            <consortium name="WormBaseParasite"/>
        </authorList>
    </citation>
    <scope>IDENTIFICATION</scope>
</reference>
<protein>
    <submittedName>
        <fullName evidence="3">Str_synth domain-containing protein</fullName>
    </submittedName>
</protein>
<dbReference type="WBParaSite" id="TCNE_0000964901-mRNA-1">
    <property type="protein sequence ID" value="TCNE_0000964901-mRNA-1"/>
    <property type="gene ID" value="TCNE_0000964901"/>
</dbReference>
<organism evidence="2 3">
    <name type="scientific">Toxocara canis</name>
    <name type="common">Canine roundworm</name>
    <dbReference type="NCBI Taxonomy" id="6265"/>
    <lineage>
        <taxon>Eukaryota</taxon>
        <taxon>Metazoa</taxon>
        <taxon>Ecdysozoa</taxon>
        <taxon>Nematoda</taxon>
        <taxon>Chromadorea</taxon>
        <taxon>Rhabditida</taxon>
        <taxon>Spirurina</taxon>
        <taxon>Ascaridomorpha</taxon>
        <taxon>Ascaridoidea</taxon>
        <taxon>Toxocaridae</taxon>
        <taxon>Toxocara</taxon>
    </lineage>
</organism>
<evidence type="ECO:0000313" key="2">
    <source>
        <dbReference type="Proteomes" id="UP000050794"/>
    </source>
</evidence>
<name>A0A183UMC9_TOXCA</name>
<keyword evidence="2" id="KW-1185">Reference proteome</keyword>
<reference evidence="1 2" key="2">
    <citation type="submission" date="2018-11" db="EMBL/GenBank/DDBJ databases">
        <authorList>
            <consortium name="Pathogen Informatics"/>
        </authorList>
    </citation>
    <scope>NUCLEOTIDE SEQUENCE [LARGE SCALE GENOMIC DNA]</scope>
</reference>
<proteinExistence type="predicted"/>
<dbReference type="Proteomes" id="UP000050794">
    <property type="component" value="Unassembled WGS sequence"/>
</dbReference>